<dbReference type="GO" id="GO:0006307">
    <property type="term" value="P:DNA alkylation repair"/>
    <property type="evidence" value="ECO:0007669"/>
    <property type="project" value="TreeGrafter"/>
</dbReference>
<dbReference type="SMART" id="SM00478">
    <property type="entry name" value="ENDO3c"/>
    <property type="match status" value="1"/>
</dbReference>
<evidence type="ECO:0000256" key="1">
    <source>
        <dbReference type="ARBA" id="ARBA00000086"/>
    </source>
</evidence>
<dbReference type="InterPro" id="IPR011257">
    <property type="entry name" value="DNA_glycosylase"/>
</dbReference>
<dbReference type="PANTHER" id="PTHR43003:SF5">
    <property type="entry name" value="DNA-3-METHYLADENINE GLYCOSYLASE"/>
    <property type="match status" value="1"/>
</dbReference>
<dbReference type="InterPro" id="IPR051912">
    <property type="entry name" value="Alkylbase_DNA_Glycosylase/TA"/>
</dbReference>
<dbReference type="EMBL" id="FXTO01000035">
    <property type="protein sequence ID" value="SMO97205.1"/>
    <property type="molecule type" value="Genomic_DNA"/>
</dbReference>
<evidence type="ECO:0000256" key="4">
    <source>
        <dbReference type="ARBA" id="ARBA00023204"/>
    </source>
</evidence>
<dbReference type="EC" id="3.2.2.21" evidence="2"/>
<dbReference type="CDD" id="cd00056">
    <property type="entry name" value="ENDO3c"/>
    <property type="match status" value="1"/>
</dbReference>
<dbReference type="SUPFAM" id="SSF48150">
    <property type="entry name" value="DNA-glycosylase"/>
    <property type="match status" value="1"/>
</dbReference>
<proteinExistence type="predicted"/>
<evidence type="ECO:0000256" key="3">
    <source>
        <dbReference type="ARBA" id="ARBA00022763"/>
    </source>
</evidence>
<evidence type="ECO:0000313" key="7">
    <source>
        <dbReference type="Proteomes" id="UP000316030"/>
    </source>
</evidence>
<protein>
    <recommendedName>
        <fullName evidence="2">DNA-3-methyladenine glycosylase II</fullName>
        <ecNumber evidence="2">3.2.2.21</ecNumber>
    </recommendedName>
</protein>
<keyword evidence="4" id="KW-0234">DNA repair</keyword>
<evidence type="ECO:0000259" key="5">
    <source>
        <dbReference type="SMART" id="SM00478"/>
    </source>
</evidence>
<dbReference type="OrthoDB" id="9785929at2"/>
<dbReference type="Proteomes" id="UP000316030">
    <property type="component" value="Unassembled WGS sequence"/>
</dbReference>
<dbReference type="Gene3D" id="1.10.340.30">
    <property type="entry name" value="Hypothetical protein, domain 2"/>
    <property type="match status" value="1"/>
</dbReference>
<feature type="domain" description="HhH-GPD" evidence="5">
    <location>
        <begin position="53"/>
        <end position="200"/>
    </location>
</feature>
<accession>A0A521FLZ4</accession>
<dbReference type="PANTHER" id="PTHR43003">
    <property type="entry name" value="DNA-3-METHYLADENINE GLYCOSYLASE"/>
    <property type="match status" value="1"/>
</dbReference>
<keyword evidence="3" id="KW-0227">DNA damage</keyword>
<gene>
    <name evidence="6" type="ORF">SAMN06265173_13532</name>
</gene>
<dbReference type="Gene3D" id="1.10.1670.40">
    <property type="match status" value="1"/>
</dbReference>
<dbReference type="GO" id="GO:0005737">
    <property type="term" value="C:cytoplasm"/>
    <property type="evidence" value="ECO:0007669"/>
    <property type="project" value="TreeGrafter"/>
</dbReference>
<dbReference type="Pfam" id="PF00730">
    <property type="entry name" value="HhH-GPD"/>
    <property type="match status" value="1"/>
</dbReference>
<dbReference type="GO" id="GO:0032131">
    <property type="term" value="F:alkylated DNA binding"/>
    <property type="evidence" value="ECO:0007669"/>
    <property type="project" value="TreeGrafter"/>
</dbReference>
<organism evidence="6 7">
    <name type="scientific">Thalassovita litoralis</name>
    <dbReference type="NCBI Taxonomy" id="1010611"/>
    <lineage>
        <taxon>Bacteria</taxon>
        <taxon>Pseudomonadati</taxon>
        <taxon>Pseudomonadota</taxon>
        <taxon>Alphaproteobacteria</taxon>
        <taxon>Rhodobacterales</taxon>
        <taxon>Roseobacteraceae</taxon>
        <taxon>Thalassovita</taxon>
    </lineage>
</organism>
<sequence>MVGRIIETADCVAEGVEWLCAADPAMARAYALTGPLPLRRKPDGFAQLLNAIVSQQVSVASANAIWARLEAAGMLTPGAVQTTAEDDLRALGLSRQKARYAKALADAGIDFAALRDAPNDQVIAALTAVTGIGVWTAEIYAMFSLGRADVFAPGDLALQEATRILYDLPERPREKALRGMAERWSPWRSVAARMLWAYYRLEKQREGIR</sequence>
<keyword evidence="7" id="KW-1185">Reference proteome</keyword>
<name>A0A521FLZ4_9RHOB</name>
<dbReference type="GO" id="GO:0008725">
    <property type="term" value="F:DNA-3-methyladenine glycosylase activity"/>
    <property type="evidence" value="ECO:0007669"/>
    <property type="project" value="TreeGrafter"/>
</dbReference>
<dbReference type="GO" id="GO:0032993">
    <property type="term" value="C:protein-DNA complex"/>
    <property type="evidence" value="ECO:0007669"/>
    <property type="project" value="TreeGrafter"/>
</dbReference>
<dbReference type="AlphaFoldDB" id="A0A521FLZ4"/>
<dbReference type="InterPro" id="IPR003265">
    <property type="entry name" value="HhH-GPD_domain"/>
</dbReference>
<dbReference type="GO" id="GO:0006285">
    <property type="term" value="P:base-excision repair, AP site formation"/>
    <property type="evidence" value="ECO:0007669"/>
    <property type="project" value="TreeGrafter"/>
</dbReference>
<evidence type="ECO:0000256" key="2">
    <source>
        <dbReference type="ARBA" id="ARBA00012000"/>
    </source>
</evidence>
<dbReference type="GO" id="GO:0043916">
    <property type="term" value="F:DNA-7-methylguanine glycosylase activity"/>
    <property type="evidence" value="ECO:0007669"/>
    <property type="project" value="TreeGrafter"/>
</dbReference>
<comment type="catalytic activity">
    <reaction evidence="1">
        <text>Hydrolysis of alkylated DNA, releasing 3-methyladenine, 3-methylguanine, 7-methylguanine and 7-methyladenine.</text>
        <dbReference type="EC" id="3.2.2.21"/>
    </reaction>
</comment>
<dbReference type="RefSeq" id="WP_142494672.1">
    <property type="nucleotide sequence ID" value="NZ_FXTO01000035.1"/>
</dbReference>
<evidence type="ECO:0000313" key="6">
    <source>
        <dbReference type="EMBL" id="SMO97205.1"/>
    </source>
</evidence>
<reference evidence="6 7" key="1">
    <citation type="submission" date="2017-05" db="EMBL/GenBank/DDBJ databases">
        <authorList>
            <person name="Varghese N."/>
            <person name="Submissions S."/>
        </authorList>
    </citation>
    <scope>NUCLEOTIDE SEQUENCE [LARGE SCALE GENOMIC DNA]</scope>
    <source>
        <strain evidence="6 7">DSM 29506</strain>
    </source>
</reference>